<dbReference type="Gene3D" id="3.20.20.150">
    <property type="entry name" value="Divalent-metal-dependent TIM barrel enzymes"/>
    <property type="match status" value="1"/>
</dbReference>
<evidence type="ECO:0000313" key="2">
    <source>
        <dbReference type="EMBL" id="CAA6829952.1"/>
    </source>
</evidence>
<proteinExistence type="predicted"/>
<gene>
    <name evidence="2" type="ORF">HELGO_WM26173</name>
</gene>
<organism evidence="2">
    <name type="scientific">uncultured Aureispira sp</name>
    <dbReference type="NCBI Taxonomy" id="1331704"/>
    <lineage>
        <taxon>Bacteria</taxon>
        <taxon>Pseudomonadati</taxon>
        <taxon>Bacteroidota</taxon>
        <taxon>Saprospiria</taxon>
        <taxon>Saprospirales</taxon>
        <taxon>Saprospiraceae</taxon>
        <taxon>Aureispira</taxon>
        <taxon>environmental samples</taxon>
    </lineage>
</organism>
<dbReference type="AlphaFoldDB" id="A0A6S6UL57"/>
<evidence type="ECO:0000259" key="1">
    <source>
        <dbReference type="Pfam" id="PF01261"/>
    </source>
</evidence>
<name>A0A6S6UL57_9BACT</name>
<accession>A0A6S6UL57</accession>
<dbReference type="EMBL" id="CACVAQ010000526">
    <property type="protein sequence ID" value="CAA6829952.1"/>
    <property type="molecule type" value="Genomic_DNA"/>
</dbReference>
<reference evidence="2" key="1">
    <citation type="submission" date="2020-01" db="EMBL/GenBank/DDBJ databases">
        <authorList>
            <person name="Meier V. D."/>
            <person name="Meier V D."/>
        </authorList>
    </citation>
    <scope>NUCLEOTIDE SEQUENCE</scope>
    <source>
        <strain evidence="2">HLG_WM_MAG_10</strain>
    </source>
</reference>
<protein>
    <recommendedName>
        <fullName evidence="1">Xylose isomerase-like TIM barrel domain-containing protein</fullName>
    </recommendedName>
</protein>
<dbReference type="SUPFAM" id="SSF51658">
    <property type="entry name" value="Xylose isomerase-like"/>
    <property type="match status" value="1"/>
</dbReference>
<sequence length="282" mass="32128">MDSNIYISSLAFLGQPVEEVVLLCENEGINLEFSSGMPYKEDMEQIYRESKVVRMPHNYFPAPEIPFVLNLASTDATIRRTSIEHCKNGLHLAKASAAPFYAAHAGFCVDPDPAELGKKITVPEHLNKQANKKHFIESIEEILVLAEALEVYFLIENNVVAPFNYDGTNFLLCTEFEEISWLFETVTHDRLGLLLDTAHLKVSCQTLDLNLKEEFEKIKPFVKAFHHSDNDGTKDNNLPLPEDYWFLEYFETFKNYVHVLEVRSLGLIEIKAQLKLLTGDGN</sequence>
<dbReference type="InterPro" id="IPR013022">
    <property type="entry name" value="Xyl_isomerase-like_TIM-brl"/>
</dbReference>
<dbReference type="Pfam" id="PF01261">
    <property type="entry name" value="AP_endonuc_2"/>
    <property type="match status" value="1"/>
</dbReference>
<dbReference type="InterPro" id="IPR036237">
    <property type="entry name" value="Xyl_isomerase-like_sf"/>
</dbReference>
<feature type="domain" description="Xylose isomerase-like TIM barrel" evidence="1">
    <location>
        <begin position="41"/>
        <end position="252"/>
    </location>
</feature>